<comment type="caution">
    <text evidence="1">The sequence shown here is derived from an EMBL/GenBank/DDBJ whole genome shotgun (WGS) entry which is preliminary data.</text>
</comment>
<evidence type="ECO:0000313" key="2">
    <source>
        <dbReference type="Proteomes" id="UP001239111"/>
    </source>
</evidence>
<keyword evidence="2" id="KW-1185">Reference proteome</keyword>
<protein>
    <submittedName>
        <fullName evidence="1">Uncharacterized protein</fullName>
    </submittedName>
</protein>
<sequence length="444" mass="50593">MTGHASEVGDASCDAGAGTDSGGKSELETQTIPKKRGRPPKNKEGSASEIGIPKGHLVEIEKYLVNTRASEKSVFDKSLKIQHSPVKGSVAASASITEEGKENGAAESPKKISHLASQISVAHTEAATDHLTPVDTGRPRASDPADRHTNQEGETAGTLYRIEQLFESNKQAQAQISDLKSALETEKKARCAELTEMKNIIAELKEHHRAREEELVKRIEELEKRNPVITPHNQESDIQTTQEYRESQNTEDPRNPDTNSHIAEWGQDSYMTDRRYLRHMPDCMGNGEYEYEMKERKKRKRNIIMRGTRTVGKFIREEVERTVWDIVRLPIHIRKITPIGGGLVIELQSFYNKMQLMKVRRKLESYGICISDEYTEREKEINNWVQGIAEEERENGLEARAGYMKIYVQGYWYNWDEKKGRLVSVENKKPFRDQRTGNDNNGRR</sequence>
<dbReference type="EMBL" id="CM056743">
    <property type="protein sequence ID" value="KAJ8669911.1"/>
    <property type="molecule type" value="Genomic_DNA"/>
</dbReference>
<name>A0ACC2NH02_9HYME</name>
<dbReference type="Proteomes" id="UP001239111">
    <property type="component" value="Chromosome 3"/>
</dbReference>
<gene>
    <name evidence="1" type="ORF">QAD02_001170</name>
</gene>
<reference evidence="1" key="1">
    <citation type="submission" date="2023-04" db="EMBL/GenBank/DDBJ databases">
        <title>A chromosome-level genome assembly of the parasitoid wasp Eretmocerus hayati.</title>
        <authorList>
            <person name="Zhong Y."/>
            <person name="Liu S."/>
            <person name="Liu Y."/>
        </authorList>
    </citation>
    <scope>NUCLEOTIDE SEQUENCE</scope>
    <source>
        <strain evidence="1">ZJU_SS_LIU_2023</strain>
    </source>
</reference>
<organism evidence="1 2">
    <name type="scientific">Eretmocerus hayati</name>
    <dbReference type="NCBI Taxonomy" id="131215"/>
    <lineage>
        <taxon>Eukaryota</taxon>
        <taxon>Metazoa</taxon>
        <taxon>Ecdysozoa</taxon>
        <taxon>Arthropoda</taxon>
        <taxon>Hexapoda</taxon>
        <taxon>Insecta</taxon>
        <taxon>Pterygota</taxon>
        <taxon>Neoptera</taxon>
        <taxon>Endopterygota</taxon>
        <taxon>Hymenoptera</taxon>
        <taxon>Apocrita</taxon>
        <taxon>Proctotrupomorpha</taxon>
        <taxon>Chalcidoidea</taxon>
        <taxon>Aphelinidae</taxon>
        <taxon>Aphelininae</taxon>
        <taxon>Eretmocerus</taxon>
    </lineage>
</organism>
<evidence type="ECO:0000313" key="1">
    <source>
        <dbReference type="EMBL" id="KAJ8669911.1"/>
    </source>
</evidence>
<proteinExistence type="predicted"/>
<accession>A0ACC2NH02</accession>